<dbReference type="Gene3D" id="3.40.50.300">
    <property type="entry name" value="P-loop containing nucleotide triphosphate hydrolases"/>
    <property type="match status" value="1"/>
</dbReference>
<dbReference type="InterPro" id="IPR027417">
    <property type="entry name" value="P-loop_NTPase"/>
</dbReference>
<keyword evidence="2" id="KW-0547">Nucleotide-binding</keyword>
<dbReference type="GO" id="GO:0003924">
    <property type="term" value="F:GTPase activity"/>
    <property type="evidence" value="ECO:0007669"/>
    <property type="project" value="InterPro"/>
</dbReference>
<dbReference type="SMART" id="SM00173">
    <property type="entry name" value="RAS"/>
    <property type="match status" value="1"/>
</dbReference>
<dbReference type="CDD" id="cd00154">
    <property type="entry name" value="Rab"/>
    <property type="match status" value="1"/>
</dbReference>
<proteinExistence type="inferred from homology"/>
<accession>B4LQN8</accession>
<dbReference type="eggNOG" id="KOG0092">
    <property type="taxonomic scope" value="Eukaryota"/>
</dbReference>
<dbReference type="NCBIfam" id="TIGR00231">
    <property type="entry name" value="small_GTP"/>
    <property type="match status" value="1"/>
</dbReference>
<dbReference type="SMART" id="SM00174">
    <property type="entry name" value="RHO"/>
    <property type="match status" value="1"/>
</dbReference>
<dbReference type="STRING" id="7244.B4LQN8"/>
<dbReference type="PhylomeDB" id="B4LQN8"/>
<gene>
    <name evidence="3" type="primary">Dvir\GJ22248</name>
    <name evidence="3" type="ORF">Dvir_GJ22248</name>
</gene>
<dbReference type="KEGG" id="dvi:6628874"/>
<protein>
    <submittedName>
        <fullName evidence="3">Uncharacterized protein</fullName>
    </submittedName>
</protein>
<dbReference type="PROSITE" id="PS51421">
    <property type="entry name" value="RAS"/>
    <property type="match status" value="1"/>
</dbReference>
<evidence type="ECO:0000313" key="4">
    <source>
        <dbReference type="Proteomes" id="UP000008792"/>
    </source>
</evidence>
<dbReference type="InterPro" id="IPR005225">
    <property type="entry name" value="Small_GTP-bd"/>
</dbReference>
<dbReference type="AlphaFoldDB" id="B4LQN8"/>
<dbReference type="InterPro" id="IPR001806">
    <property type="entry name" value="Small_GTPase"/>
</dbReference>
<dbReference type="GO" id="GO:0005525">
    <property type="term" value="F:GTP binding"/>
    <property type="evidence" value="ECO:0007669"/>
    <property type="project" value="InterPro"/>
</dbReference>
<dbReference type="InParanoid" id="B4LQN8"/>
<evidence type="ECO:0000313" key="3">
    <source>
        <dbReference type="EMBL" id="EDW64495.1"/>
    </source>
</evidence>
<comment type="similarity">
    <text evidence="1">Belongs to the small GTPase superfamily. Rab family.</text>
</comment>
<dbReference type="Proteomes" id="UP000008792">
    <property type="component" value="Unassembled WGS sequence"/>
</dbReference>
<dbReference type="OrthoDB" id="9989112at2759"/>
<reference evidence="3 4" key="1">
    <citation type="journal article" date="2007" name="Nature">
        <title>Evolution of genes and genomes on the Drosophila phylogeny.</title>
        <authorList>
            <consortium name="Drosophila 12 Genomes Consortium"/>
            <person name="Clark A.G."/>
            <person name="Eisen M.B."/>
            <person name="Smith D.R."/>
            <person name="Bergman C.M."/>
            <person name="Oliver B."/>
            <person name="Markow T.A."/>
            <person name="Kaufman T.C."/>
            <person name="Kellis M."/>
            <person name="Gelbart W."/>
            <person name="Iyer V.N."/>
            <person name="Pollard D.A."/>
            <person name="Sackton T.B."/>
            <person name="Larracuente A.M."/>
            <person name="Singh N.D."/>
            <person name="Abad J.P."/>
            <person name="Abt D.N."/>
            <person name="Adryan B."/>
            <person name="Aguade M."/>
            <person name="Akashi H."/>
            <person name="Anderson W.W."/>
            <person name="Aquadro C.F."/>
            <person name="Ardell D.H."/>
            <person name="Arguello R."/>
            <person name="Artieri C.G."/>
            <person name="Barbash D.A."/>
            <person name="Barker D."/>
            <person name="Barsanti P."/>
            <person name="Batterham P."/>
            <person name="Batzoglou S."/>
            <person name="Begun D."/>
            <person name="Bhutkar A."/>
            <person name="Blanco E."/>
            <person name="Bosak S.A."/>
            <person name="Bradley R.K."/>
            <person name="Brand A.D."/>
            <person name="Brent M.R."/>
            <person name="Brooks A.N."/>
            <person name="Brown R.H."/>
            <person name="Butlin R.K."/>
            <person name="Caggese C."/>
            <person name="Calvi B.R."/>
            <person name="Bernardo de Carvalho A."/>
            <person name="Caspi A."/>
            <person name="Castrezana S."/>
            <person name="Celniker S.E."/>
            <person name="Chang J.L."/>
            <person name="Chapple C."/>
            <person name="Chatterji S."/>
            <person name="Chinwalla A."/>
            <person name="Civetta A."/>
            <person name="Clifton S.W."/>
            <person name="Comeron J.M."/>
            <person name="Costello J.C."/>
            <person name="Coyne J.A."/>
            <person name="Daub J."/>
            <person name="David R.G."/>
            <person name="Delcher A.L."/>
            <person name="Delehaunty K."/>
            <person name="Do C.B."/>
            <person name="Ebling H."/>
            <person name="Edwards K."/>
            <person name="Eickbush T."/>
            <person name="Evans J.D."/>
            <person name="Filipski A."/>
            <person name="Findeiss S."/>
            <person name="Freyhult E."/>
            <person name="Fulton L."/>
            <person name="Fulton R."/>
            <person name="Garcia A.C."/>
            <person name="Gardiner A."/>
            <person name="Garfield D.A."/>
            <person name="Garvin B.E."/>
            <person name="Gibson G."/>
            <person name="Gilbert D."/>
            <person name="Gnerre S."/>
            <person name="Godfrey J."/>
            <person name="Good R."/>
            <person name="Gotea V."/>
            <person name="Gravely B."/>
            <person name="Greenberg A.J."/>
            <person name="Griffiths-Jones S."/>
            <person name="Gross S."/>
            <person name="Guigo R."/>
            <person name="Gustafson E.A."/>
            <person name="Haerty W."/>
            <person name="Hahn M.W."/>
            <person name="Halligan D.L."/>
            <person name="Halpern A.L."/>
            <person name="Halter G.M."/>
            <person name="Han M.V."/>
            <person name="Heger A."/>
            <person name="Hillier L."/>
            <person name="Hinrichs A.S."/>
            <person name="Holmes I."/>
            <person name="Hoskins R.A."/>
            <person name="Hubisz M.J."/>
            <person name="Hultmark D."/>
            <person name="Huntley M.A."/>
            <person name="Jaffe D.B."/>
            <person name="Jagadeeshan S."/>
            <person name="Jeck W.R."/>
            <person name="Johnson J."/>
            <person name="Jones C.D."/>
            <person name="Jordan W.C."/>
            <person name="Karpen G.H."/>
            <person name="Kataoka E."/>
            <person name="Keightley P.D."/>
            <person name="Kheradpour P."/>
            <person name="Kirkness E.F."/>
            <person name="Koerich L.B."/>
            <person name="Kristiansen K."/>
            <person name="Kudrna D."/>
            <person name="Kulathinal R.J."/>
            <person name="Kumar S."/>
            <person name="Kwok R."/>
            <person name="Lander E."/>
            <person name="Langley C.H."/>
            <person name="Lapoint R."/>
            <person name="Lazzaro B.P."/>
            <person name="Lee S.J."/>
            <person name="Levesque L."/>
            <person name="Li R."/>
            <person name="Lin C.F."/>
            <person name="Lin M.F."/>
            <person name="Lindblad-Toh K."/>
            <person name="Llopart A."/>
            <person name="Long M."/>
            <person name="Low L."/>
            <person name="Lozovsky E."/>
            <person name="Lu J."/>
            <person name="Luo M."/>
            <person name="Machado C.A."/>
            <person name="Makalowski W."/>
            <person name="Marzo M."/>
            <person name="Matsuda M."/>
            <person name="Matzkin L."/>
            <person name="McAllister B."/>
            <person name="McBride C.S."/>
            <person name="McKernan B."/>
            <person name="McKernan K."/>
            <person name="Mendez-Lago M."/>
            <person name="Minx P."/>
            <person name="Mollenhauer M.U."/>
            <person name="Montooth K."/>
            <person name="Mount S.M."/>
            <person name="Mu X."/>
            <person name="Myers E."/>
            <person name="Negre B."/>
            <person name="Newfeld S."/>
            <person name="Nielsen R."/>
            <person name="Noor M.A."/>
            <person name="O'Grady P."/>
            <person name="Pachter L."/>
            <person name="Papaceit M."/>
            <person name="Parisi M.J."/>
            <person name="Parisi M."/>
            <person name="Parts L."/>
            <person name="Pedersen J.S."/>
            <person name="Pesole G."/>
            <person name="Phillippy A.M."/>
            <person name="Ponting C.P."/>
            <person name="Pop M."/>
            <person name="Porcelli D."/>
            <person name="Powell J.R."/>
            <person name="Prohaska S."/>
            <person name="Pruitt K."/>
            <person name="Puig M."/>
            <person name="Quesneville H."/>
            <person name="Ram K.R."/>
            <person name="Rand D."/>
            <person name="Rasmussen M.D."/>
            <person name="Reed L.K."/>
            <person name="Reenan R."/>
            <person name="Reily A."/>
            <person name="Remington K.A."/>
            <person name="Rieger T.T."/>
            <person name="Ritchie M.G."/>
            <person name="Robin C."/>
            <person name="Rogers Y.H."/>
            <person name="Rohde C."/>
            <person name="Rozas J."/>
            <person name="Rubenfield M.J."/>
            <person name="Ruiz A."/>
            <person name="Russo S."/>
            <person name="Salzberg S.L."/>
            <person name="Sanchez-Gracia A."/>
            <person name="Saranga D.J."/>
            <person name="Sato H."/>
            <person name="Schaeffer S.W."/>
            <person name="Schatz M.C."/>
            <person name="Schlenke T."/>
            <person name="Schwartz R."/>
            <person name="Segarra C."/>
            <person name="Singh R.S."/>
            <person name="Sirot L."/>
            <person name="Sirota M."/>
            <person name="Sisneros N.B."/>
            <person name="Smith C.D."/>
            <person name="Smith T.F."/>
            <person name="Spieth J."/>
            <person name="Stage D.E."/>
            <person name="Stark A."/>
            <person name="Stephan W."/>
            <person name="Strausberg R.L."/>
            <person name="Strempel S."/>
            <person name="Sturgill D."/>
            <person name="Sutton G."/>
            <person name="Sutton G.G."/>
            <person name="Tao W."/>
            <person name="Teichmann S."/>
            <person name="Tobari Y.N."/>
            <person name="Tomimura Y."/>
            <person name="Tsolas J.M."/>
            <person name="Valente V.L."/>
            <person name="Venter E."/>
            <person name="Venter J.C."/>
            <person name="Vicario S."/>
            <person name="Vieira F.G."/>
            <person name="Vilella A.J."/>
            <person name="Villasante A."/>
            <person name="Walenz B."/>
            <person name="Wang J."/>
            <person name="Wasserman M."/>
            <person name="Watts T."/>
            <person name="Wilson D."/>
            <person name="Wilson R.K."/>
            <person name="Wing R.A."/>
            <person name="Wolfner M.F."/>
            <person name="Wong A."/>
            <person name="Wong G.K."/>
            <person name="Wu C.I."/>
            <person name="Wu G."/>
            <person name="Yamamoto D."/>
            <person name="Yang H.P."/>
            <person name="Yang S.P."/>
            <person name="Yorke J.A."/>
            <person name="Yoshida K."/>
            <person name="Zdobnov E."/>
            <person name="Zhang P."/>
            <person name="Zhang Y."/>
            <person name="Zimin A.V."/>
            <person name="Baldwin J."/>
            <person name="Abdouelleil A."/>
            <person name="Abdulkadir J."/>
            <person name="Abebe A."/>
            <person name="Abera B."/>
            <person name="Abreu J."/>
            <person name="Acer S.C."/>
            <person name="Aftuck L."/>
            <person name="Alexander A."/>
            <person name="An P."/>
            <person name="Anderson E."/>
            <person name="Anderson S."/>
            <person name="Arachi H."/>
            <person name="Azer M."/>
            <person name="Bachantsang P."/>
            <person name="Barry A."/>
            <person name="Bayul T."/>
            <person name="Berlin A."/>
            <person name="Bessette D."/>
            <person name="Bloom T."/>
            <person name="Blye J."/>
            <person name="Boguslavskiy L."/>
            <person name="Bonnet C."/>
            <person name="Boukhgalter B."/>
            <person name="Bourzgui I."/>
            <person name="Brown A."/>
            <person name="Cahill P."/>
            <person name="Channer S."/>
            <person name="Cheshatsang Y."/>
            <person name="Chuda L."/>
            <person name="Citroen M."/>
            <person name="Collymore A."/>
            <person name="Cooke P."/>
            <person name="Costello M."/>
            <person name="D'Aco K."/>
            <person name="Daza R."/>
            <person name="De Haan G."/>
            <person name="DeGray S."/>
            <person name="DeMaso C."/>
            <person name="Dhargay N."/>
            <person name="Dooley K."/>
            <person name="Dooley E."/>
            <person name="Doricent M."/>
            <person name="Dorje P."/>
            <person name="Dorjee K."/>
            <person name="Dupes A."/>
            <person name="Elong R."/>
            <person name="Falk J."/>
            <person name="Farina A."/>
            <person name="Faro S."/>
            <person name="Ferguson D."/>
            <person name="Fisher S."/>
            <person name="Foley C.D."/>
            <person name="Franke A."/>
            <person name="Friedrich D."/>
            <person name="Gadbois L."/>
            <person name="Gearin G."/>
            <person name="Gearin C.R."/>
            <person name="Giannoukos G."/>
            <person name="Goode T."/>
            <person name="Graham J."/>
            <person name="Grandbois E."/>
            <person name="Grewal S."/>
            <person name="Gyaltsen K."/>
            <person name="Hafez N."/>
            <person name="Hagos B."/>
            <person name="Hall J."/>
            <person name="Henson C."/>
            <person name="Hollinger A."/>
            <person name="Honan T."/>
            <person name="Huard M.D."/>
            <person name="Hughes L."/>
            <person name="Hurhula B."/>
            <person name="Husby M.E."/>
            <person name="Kamat A."/>
            <person name="Kanga B."/>
            <person name="Kashin S."/>
            <person name="Khazanovich D."/>
            <person name="Kisner P."/>
            <person name="Lance K."/>
            <person name="Lara M."/>
            <person name="Lee W."/>
            <person name="Lennon N."/>
            <person name="Letendre F."/>
            <person name="LeVine R."/>
            <person name="Lipovsky A."/>
            <person name="Liu X."/>
            <person name="Liu J."/>
            <person name="Liu S."/>
            <person name="Lokyitsang T."/>
            <person name="Lokyitsang Y."/>
            <person name="Lubonja R."/>
            <person name="Lui A."/>
            <person name="MacDonald P."/>
            <person name="Magnisalis V."/>
            <person name="Maru K."/>
            <person name="Matthews C."/>
            <person name="McCusker W."/>
            <person name="McDonough S."/>
            <person name="Mehta T."/>
            <person name="Meldrim J."/>
            <person name="Meneus L."/>
            <person name="Mihai O."/>
            <person name="Mihalev A."/>
            <person name="Mihova T."/>
            <person name="Mittelman R."/>
            <person name="Mlenga V."/>
            <person name="Montmayeur A."/>
            <person name="Mulrain L."/>
            <person name="Navidi A."/>
            <person name="Naylor J."/>
            <person name="Negash T."/>
            <person name="Nguyen T."/>
            <person name="Nguyen N."/>
            <person name="Nicol R."/>
            <person name="Norbu C."/>
            <person name="Norbu N."/>
            <person name="Novod N."/>
            <person name="O'Neill B."/>
            <person name="Osman S."/>
            <person name="Markiewicz E."/>
            <person name="Oyono O.L."/>
            <person name="Patti C."/>
            <person name="Phunkhang P."/>
            <person name="Pierre F."/>
            <person name="Priest M."/>
            <person name="Raghuraman S."/>
            <person name="Rege F."/>
            <person name="Reyes R."/>
            <person name="Rise C."/>
            <person name="Rogov P."/>
            <person name="Ross K."/>
            <person name="Ryan E."/>
            <person name="Settipalli S."/>
            <person name="Shea T."/>
            <person name="Sherpa N."/>
            <person name="Shi L."/>
            <person name="Shih D."/>
            <person name="Sparrow T."/>
            <person name="Spaulding J."/>
            <person name="Stalker J."/>
            <person name="Stange-Thomann N."/>
            <person name="Stavropoulos S."/>
            <person name="Stone C."/>
            <person name="Strader C."/>
            <person name="Tesfaye S."/>
            <person name="Thomson T."/>
            <person name="Thoulutsang Y."/>
            <person name="Thoulutsang D."/>
            <person name="Topham K."/>
            <person name="Topping I."/>
            <person name="Tsamla T."/>
            <person name="Vassiliev H."/>
            <person name="Vo A."/>
            <person name="Wangchuk T."/>
            <person name="Wangdi T."/>
            <person name="Weiand M."/>
            <person name="Wilkinson J."/>
            <person name="Wilson A."/>
            <person name="Yadav S."/>
            <person name="Young G."/>
            <person name="Yu Q."/>
            <person name="Zembek L."/>
            <person name="Zhong D."/>
            <person name="Zimmer A."/>
            <person name="Zwirko Z."/>
            <person name="Jaffe D.B."/>
            <person name="Alvarez P."/>
            <person name="Brockman W."/>
            <person name="Butler J."/>
            <person name="Chin C."/>
            <person name="Gnerre S."/>
            <person name="Grabherr M."/>
            <person name="Kleber M."/>
            <person name="Mauceli E."/>
            <person name="MacCallum I."/>
        </authorList>
    </citation>
    <scope>NUCLEOTIDE SEQUENCE [LARGE SCALE GENOMIC DNA]</scope>
    <source>
        <strain evidence="4">Tucson 15010-1051.87</strain>
    </source>
</reference>
<sequence length="213" mass="24398">MQRISTFRAKAKFQVMMLGNAAVGKSSLLQRFITDSQPTISEPVATVGAEFKVKRVCLVNGVVRLKIWDTSGQERFKNLLRTYYDHCNGAVIVYDIQNRESYDQAQEWVTELRERISRELVIVLAGNKSDMDTRRAVTKFEAEEYATHHNLIFLETSSVNGMNVNNCFTEMAKALYAQHIQGQQKEKSSNLMEIEHEEIQSSFFNCFKSHSNA</sequence>
<organism evidence="3 4">
    <name type="scientific">Drosophila virilis</name>
    <name type="common">Fruit fly</name>
    <dbReference type="NCBI Taxonomy" id="7244"/>
    <lineage>
        <taxon>Eukaryota</taxon>
        <taxon>Metazoa</taxon>
        <taxon>Ecdysozoa</taxon>
        <taxon>Arthropoda</taxon>
        <taxon>Hexapoda</taxon>
        <taxon>Insecta</taxon>
        <taxon>Pterygota</taxon>
        <taxon>Neoptera</taxon>
        <taxon>Endopterygota</taxon>
        <taxon>Diptera</taxon>
        <taxon>Brachycera</taxon>
        <taxon>Muscomorpha</taxon>
        <taxon>Ephydroidea</taxon>
        <taxon>Drosophilidae</taxon>
        <taxon>Drosophila</taxon>
    </lineage>
</organism>
<evidence type="ECO:0000256" key="2">
    <source>
        <dbReference type="ARBA" id="ARBA00022741"/>
    </source>
</evidence>
<name>B4LQN8_DROVI</name>
<dbReference type="PANTHER" id="PTHR47978">
    <property type="match status" value="1"/>
</dbReference>
<dbReference type="FunFam" id="3.40.50.300:FF:000808">
    <property type="entry name" value="Small GTP-binding protein, putative"/>
    <property type="match status" value="1"/>
</dbReference>
<dbReference type="PROSITE" id="PS51419">
    <property type="entry name" value="RAB"/>
    <property type="match status" value="1"/>
</dbReference>
<dbReference type="SMART" id="SM00176">
    <property type="entry name" value="RAN"/>
    <property type="match status" value="1"/>
</dbReference>
<dbReference type="PRINTS" id="PR00449">
    <property type="entry name" value="RASTRNSFRMNG"/>
</dbReference>
<dbReference type="SUPFAM" id="SSF52540">
    <property type="entry name" value="P-loop containing nucleoside triphosphate hydrolases"/>
    <property type="match status" value="1"/>
</dbReference>
<dbReference type="SMART" id="SM00175">
    <property type="entry name" value="RAB"/>
    <property type="match status" value="1"/>
</dbReference>
<dbReference type="OMA" id="INRSSWY"/>
<dbReference type="HOGENOM" id="CLU_041217_23_1_1"/>
<evidence type="ECO:0000256" key="1">
    <source>
        <dbReference type="ARBA" id="ARBA00006270"/>
    </source>
</evidence>
<dbReference type="EMBL" id="CH940649">
    <property type="protein sequence ID" value="EDW64495.1"/>
    <property type="molecule type" value="Genomic_DNA"/>
</dbReference>
<keyword evidence="4" id="KW-1185">Reference proteome</keyword>
<dbReference type="Pfam" id="PF00071">
    <property type="entry name" value="Ras"/>
    <property type="match status" value="1"/>
</dbReference>
<dbReference type="SMART" id="SM00177">
    <property type="entry name" value="ARF"/>
    <property type="match status" value="1"/>
</dbReference>